<evidence type="ECO:0000313" key="3">
    <source>
        <dbReference type="Proteomes" id="UP000053660"/>
    </source>
</evidence>
<evidence type="ECO:0000313" key="2">
    <source>
        <dbReference type="EMBL" id="KHJ78171.1"/>
    </source>
</evidence>
<evidence type="ECO:0000256" key="1">
    <source>
        <dbReference type="SAM" id="MobiDB-lite"/>
    </source>
</evidence>
<dbReference type="AlphaFoldDB" id="A0A0B1S2S5"/>
<sequence length="232" mass="24967">MKATTAAVQHSLSLGKRSNSEANLRAPMSQKMPRLKSEDFVTQASSSLMMFAELAAERLRQENELRQRASSSQTEAAASSAAAAQSSVPLVRTNSGYIIPKPQAQRSFSNFSVSPLSSPMTGARKYTVKVGNSYQMSALPLAGLQPIVLPTTPVWTPAAFPDFMRSPLGLSRTSGPLIPQPINKVPVIPPAKPPVKHTVTNILGVSNKVNIDPLNHRNSSPFQVVKKDNNIP</sequence>
<feature type="compositionally biased region" description="Polar residues" evidence="1">
    <location>
        <begin position="1"/>
        <end position="22"/>
    </location>
</feature>
<dbReference type="Proteomes" id="UP000053660">
    <property type="component" value="Unassembled WGS sequence"/>
</dbReference>
<reference evidence="2 3" key="1">
    <citation type="submission" date="2014-03" db="EMBL/GenBank/DDBJ databases">
        <title>Draft genome of the hookworm Oesophagostomum dentatum.</title>
        <authorList>
            <person name="Mitreva M."/>
        </authorList>
    </citation>
    <scope>NUCLEOTIDE SEQUENCE [LARGE SCALE GENOMIC DNA]</scope>
    <source>
        <strain evidence="2 3">OD-Hann</strain>
    </source>
</reference>
<proteinExistence type="predicted"/>
<organism evidence="2 3">
    <name type="scientific">Oesophagostomum dentatum</name>
    <name type="common">Nodular worm</name>
    <dbReference type="NCBI Taxonomy" id="61180"/>
    <lineage>
        <taxon>Eukaryota</taxon>
        <taxon>Metazoa</taxon>
        <taxon>Ecdysozoa</taxon>
        <taxon>Nematoda</taxon>
        <taxon>Chromadorea</taxon>
        <taxon>Rhabditida</taxon>
        <taxon>Rhabditina</taxon>
        <taxon>Rhabditomorpha</taxon>
        <taxon>Strongyloidea</taxon>
        <taxon>Strongylidae</taxon>
        <taxon>Oesophagostomum</taxon>
    </lineage>
</organism>
<feature type="region of interest" description="Disordered" evidence="1">
    <location>
        <begin position="63"/>
        <end position="85"/>
    </location>
</feature>
<dbReference type="EMBL" id="KN610038">
    <property type="protein sequence ID" value="KHJ78171.1"/>
    <property type="molecule type" value="Genomic_DNA"/>
</dbReference>
<name>A0A0B1S2S5_OESDE</name>
<feature type="compositionally biased region" description="Low complexity" evidence="1">
    <location>
        <begin position="68"/>
        <end position="85"/>
    </location>
</feature>
<dbReference type="OrthoDB" id="5318at2759"/>
<feature type="region of interest" description="Disordered" evidence="1">
    <location>
        <begin position="1"/>
        <end position="36"/>
    </location>
</feature>
<protein>
    <submittedName>
        <fullName evidence="2">Uncharacterized protein</fullName>
    </submittedName>
</protein>
<keyword evidence="3" id="KW-1185">Reference proteome</keyword>
<accession>A0A0B1S2S5</accession>
<gene>
    <name evidence="2" type="ORF">OESDEN_22209</name>
</gene>